<proteinExistence type="predicted"/>
<dbReference type="Proteomes" id="UP000563050">
    <property type="component" value="Unassembled WGS sequence"/>
</dbReference>
<dbReference type="EMBL" id="JACHXQ010000009">
    <property type="protein sequence ID" value="MBB3185003.1"/>
    <property type="molecule type" value="Genomic_DNA"/>
</dbReference>
<keyword evidence="1" id="KW-0175">Coiled coil</keyword>
<dbReference type="InterPro" id="IPR007420">
    <property type="entry name" value="DUF465"/>
</dbReference>
<gene>
    <name evidence="2" type="ORF">FHR95_002583</name>
</gene>
<reference evidence="2 3" key="1">
    <citation type="submission" date="2020-08" db="EMBL/GenBank/DDBJ databases">
        <title>Genomic Encyclopedia of Type Strains, Phase III (KMG-III): the genomes of soil and plant-associated and newly described type strains.</title>
        <authorList>
            <person name="Whitman W."/>
        </authorList>
    </citation>
    <scope>NUCLEOTIDE SEQUENCE [LARGE SCALE GENOMIC DNA]</scope>
    <source>
        <strain evidence="2 3">CECT 7341</strain>
    </source>
</reference>
<dbReference type="Gene3D" id="6.10.280.50">
    <property type="match status" value="1"/>
</dbReference>
<evidence type="ECO:0008006" key="4">
    <source>
        <dbReference type="Google" id="ProtNLM"/>
    </source>
</evidence>
<protein>
    <recommendedName>
        <fullName evidence="4">DUF465 domain-containing protein</fullName>
    </recommendedName>
</protein>
<evidence type="ECO:0000313" key="2">
    <source>
        <dbReference type="EMBL" id="MBB3185003.1"/>
    </source>
</evidence>
<dbReference type="InterPro" id="IPR038444">
    <property type="entry name" value="DUF465_sf"/>
</dbReference>
<dbReference type="RefSeq" id="WP_040184252.1">
    <property type="nucleotide sequence ID" value="NZ_JACHXQ010000009.1"/>
</dbReference>
<dbReference type="Pfam" id="PF04325">
    <property type="entry name" value="DUF465"/>
    <property type="match status" value="1"/>
</dbReference>
<accession>A0A7W5DLX2</accession>
<evidence type="ECO:0000313" key="3">
    <source>
        <dbReference type="Proteomes" id="UP000563050"/>
    </source>
</evidence>
<feature type="coiled-coil region" evidence="1">
    <location>
        <begin position="22"/>
        <end position="49"/>
    </location>
</feature>
<keyword evidence="3" id="KW-1185">Reference proteome</keyword>
<dbReference type="AlphaFoldDB" id="A0A7W5DLX2"/>
<sequence>MSHTPHQLAEEFPDHAERIHDLKESDAHFAKLADEYQEVNREIHRMETEVEPVATHIEEDARKRRLALKDAIAAYLGRPVST</sequence>
<evidence type="ECO:0000256" key="1">
    <source>
        <dbReference type="SAM" id="Coils"/>
    </source>
</evidence>
<organism evidence="2 3">
    <name type="scientific">Halomonas fontilapidosi</name>
    <dbReference type="NCBI Taxonomy" id="616675"/>
    <lineage>
        <taxon>Bacteria</taxon>
        <taxon>Pseudomonadati</taxon>
        <taxon>Pseudomonadota</taxon>
        <taxon>Gammaproteobacteria</taxon>
        <taxon>Oceanospirillales</taxon>
        <taxon>Halomonadaceae</taxon>
        <taxon>Halomonas</taxon>
    </lineage>
</organism>
<comment type="caution">
    <text evidence="2">The sequence shown here is derived from an EMBL/GenBank/DDBJ whole genome shotgun (WGS) entry which is preliminary data.</text>
</comment>
<name>A0A7W5DLX2_9GAMM</name>